<protein>
    <submittedName>
        <fullName evidence="1">Uncharacterized protein</fullName>
    </submittedName>
</protein>
<evidence type="ECO:0000313" key="2">
    <source>
        <dbReference type="Proteomes" id="UP001417504"/>
    </source>
</evidence>
<comment type="caution">
    <text evidence="1">The sequence shown here is derived from an EMBL/GenBank/DDBJ whole genome shotgun (WGS) entry which is preliminary data.</text>
</comment>
<reference evidence="1 2" key="1">
    <citation type="submission" date="2024-01" db="EMBL/GenBank/DDBJ databases">
        <title>Genome assemblies of Stephania.</title>
        <authorList>
            <person name="Yang L."/>
        </authorList>
    </citation>
    <scope>NUCLEOTIDE SEQUENCE [LARGE SCALE GENOMIC DNA]</scope>
    <source>
        <strain evidence="1">QJT</strain>
        <tissue evidence="1">Leaf</tissue>
    </source>
</reference>
<proteinExistence type="predicted"/>
<sequence>MIDLAIYINPRASIHMSVLLHARHKNPNHTNIKKKNVIDLFSYDISSRNPSRRHKSK</sequence>
<keyword evidence="2" id="KW-1185">Reference proteome</keyword>
<dbReference type="Proteomes" id="UP001417504">
    <property type="component" value="Unassembled WGS sequence"/>
</dbReference>
<dbReference type="AlphaFoldDB" id="A0AAP0PIC8"/>
<evidence type="ECO:0000313" key="1">
    <source>
        <dbReference type="EMBL" id="KAK9145132.1"/>
    </source>
</evidence>
<name>A0AAP0PIC8_9MAGN</name>
<accession>A0AAP0PIC8</accession>
<gene>
    <name evidence="1" type="ORF">Sjap_005035</name>
</gene>
<dbReference type="EMBL" id="JBBNAE010000002">
    <property type="protein sequence ID" value="KAK9145132.1"/>
    <property type="molecule type" value="Genomic_DNA"/>
</dbReference>
<organism evidence="1 2">
    <name type="scientific">Stephania japonica</name>
    <dbReference type="NCBI Taxonomy" id="461633"/>
    <lineage>
        <taxon>Eukaryota</taxon>
        <taxon>Viridiplantae</taxon>
        <taxon>Streptophyta</taxon>
        <taxon>Embryophyta</taxon>
        <taxon>Tracheophyta</taxon>
        <taxon>Spermatophyta</taxon>
        <taxon>Magnoliopsida</taxon>
        <taxon>Ranunculales</taxon>
        <taxon>Menispermaceae</taxon>
        <taxon>Menispermoideae</taxon>
        <taxon>Cissampelideae</taxon>
        <taxon>Stephania</taxon>
    </lineage>
</organism>